<name>A0AAU7Q8A3_9GAMM</name>
<accession>A0AAU7Q8A3</accession>
<dbReference type="InterPro" id="IPR018961">
    <property type="entry name" value="DnaJ_homolog_subfam-C_membr-28"/>
</dbReference>
<gene>
    <name evidence="2" type="ORF">ABK905_24080</name>
</gene>
<evidence type="ECO:0000313" key="2">
    <source>
        <dbReference type="EMBL" id="XBS69440.1"/>
    </source>
</evidence>
<reference evidence="2" key="1">
    <citation type="submission" date="2024-06" db="EMBL/GenBank/DDBJ databases">
        <authorList>
            <person name="Coelho C."/>
            <person name="Bento M."/>
            <person name="Garcia E."/>
            <person name="Camelo A."/>
            <person name="Brandao I."/>
            <person name="Espirito Santo C."/>
            <person name="Trovao J."/>
            <person name="Verissimo A."/>
            <person name="Costa J."/>
            <person name="Tiago I."/>
        </authorList>
    </citation>
    <scope>NUCLEOTIDE SEQUENCE</scope>
    <source>
        <strain evidence="2">KWT182</strain>
    </source>
</reference>
<protein>
    <submittedName>
        <fullName evidence="2">DUF1992 domain-containing protein</fullName>
    </submittedName>
</protein>
<dbReference type="NCBIfam" id="NF007572">
    <property type="entry name" value="PRK10203.1"/>
    <property type="match status" value="1"/>
</dbReference>
<sequence length="124" mass="14430">MWLFDERAEQHILHAQKNGEFDNLPGYGRPLQLEDDSAVPEELRTGYRLLKNSGYLPPPLQDRKDALQLKDLLHSIEENDVKRTEIAARLRLLEMKLSQAGLSTDFLHQGYQTQLQRRFSKTEV</sequence>
<organism evidence="2">
    <name type="scientific">Acerihabitans sp. KWT182</name>
    <dbReference type="NCBI Taxonomy" id="3157919"/>
    <lineage>
        <taxon>Bacteria</taxon>
        <taxon>Pseudomonadati</taxon>
        <taxon>Pseudomonadota</taxon>
        <taxon>Gammaproteobacteria</taxon>
        <taxon>Enterobacterales</taxon>
        <taxon>Pectobacteriaceae</taxon>
        <taxon>Acerihabitans</taxon>
    </lineage>
</organism>
<dbReference type="InterPro" id="IPR052573">
    <property type="entry name" value="DnaJ_C_subfamily_28"/>
</dbReference>
<dbReference type="Pfam" id="PF09350">
    <property type="entry name" value="DJC28_CD"/>
    <property type="match status" value="1"/>
</dbReference>
<dbReference type="EMBL" id="CP157947">
    <property type="protein sequence ID" value="XBS69440.1"/>
    <property type="molecule type" value="Genomic_DNA"/>
</dbReference>
<feature type="domain" description="DnaJ homologue subfamily C member 28 conserved" evidence="1">
    <location>
        <begin position="8"/>
        <end position="73"/>
    </location>
</feature>
<dbReference type="PANTHER" id="PTHR39158">
    <property type="entry name" value="OS08G0560600 PROTEIN"/>
    <property type="match status" value="1"/>
</dbReference>
<dbReference type="PANTHER" id="PTHR39158:SF1">
    <property type="entry name" value="DNAJ HOMOLOG SUBFAMILY C MEMBER 28"/>
    <property type="match status" value="1"/>
</dbReference>
<dbReference type="AlphaFoldDB" id="A0AAU7Q8A3"/>
<evidence type="ECO:0000259" key="1">
    <source>
        <dbReference type="Pfam" id="PF09350"/>
    </source>
</evidence>
<proteinExistence type="predicted"/>